<proteinExistence type="inferred from homology"/>
<evidence type="ECO:0000256" key="9">
    <source>
        <dbReference type="ARBA" id="ARBA00023065"/>
    </source>
</evidence>
<evidence type="ECO:0000256" key="10">
    <source>
        <dbReference type="ARBA" id="ARBA00023114"/>
    </source>
</evidence>
<dbReference type="GO" id="GO:0046930">
    <property type="term" value="C:pore complex"/>
    <property type="evidence" value="ECO:0007669"/>
    <property type="project" value="UniProtKB-KW"/>
</dbReference>
<dbReference type="Proteomes" id="UP000199403">
    <property type="component" value="Unassembled WGS sequence"/>
</dbReference>
<dbReference type="Pfam" id="PF02563">
    <property type="entry name" value="Poly_export"/>
    <property type="match status" value="1"/>
</dbReference>
<evidence type="ECO:0000256" key="7">
    <source>
        <dbReference type="ARBA" id="ARBA00022729"/>
    </source>
</evidence>
<feature type="domain" description="Soluble ligand binding" evidence="16">
    <location>
        <begin position="397"/>
        <end position="441"/>
    </location>
</feature>
<organism evidence="18 19">
    <name type="scientific">Cyclobacterium xiamenense</name>
    <dbReference type="NCBI Taxonomy" id="1297121"/>
    <lineage>
        <taxon>Bacteria</taxon>
        <taxon>Pseudomonadati</taxon>
        <taxon>Bacteroidota</taxon>
        <taxon>Cytophagia</taxon>
        <taxon>Cytophagales</taxon>
        <taxon>Cyclobacteriaceae</taxon>
        <taxon>Cyclobacterium</taxon>
    </lineage>
</organism>
<evidence type="ECO:0000313" key="19">
    <source>
        <dbReference type="Proteomes" id="UP000199403"/>
    </source>
</evidence>
<dbReference type="GO" id="GO:0009279">
    <property type="term" value="C:cell outer membrane"/>
    <property type="evidence" value="ECO:0007669"/>
    <property type="project" value="UniProtKB-SubCell"/>
</dbReference>
<evidence type="ECO:0000259" key="15">
    <source>
        <dbReference type="Pfam" id="PF02563"/>
    </source>
</evidence>
<keyword evidence="10" id="KW-0626">Porin</keyword>
<dbReference type="STRING" id="1416801.SAMN05192553_102809"/>
<keyword evidence="8" id="KW-0625">Polysaccharide transport</keyword>
<keyword evidence="9" id="KW-0406">Ion transport</keyword>
<keyword evidence="5" id="KW-0762">Sugar transport</keyword>
<evidence type="ECO:0000256" key="1">
    <source>
        <dbReference type="ARBA" id="ARBA00004571"/>
    </source>
</evidence>
<dbReference type="EMBL" id="FNZH01000002">
    <property type="protein sequence ID" value="SEJ18411.1"/>
    <property type="molecule type" value="Genomic_DNA"/>
</dbReference>
<dbReference type="InterPro" id="IPR019554">
    <property type="entry name" value="Soluble_ligand-bd"/>
</dbReference>
<keyword evidence="7" id="KW-0732">Signal</keyword>
<reference evidence="19" key="1">
    <citation type="submission" date="2016-10" db="EMBL/GenBank/DDBJ databases">
        <authorList>
            <person name="Varghese N."/>
            <person name="Submissions S."/>
        </authorList>
    </citation>
    <scope>NUCLEOTIDE SEQUENCE [LARGE SCALE GENOMIC DNA]</scope>
    <source>
        <strain evidence="19">IBRC-M 10761</strain>
    </source>
</reference>
<keyword evidence="14" id="KW-0449">Lipoprotein</keyword>
<dbReference type="InterPro" id="IPR003715">
    <property type="entry name" value="Poly_export_N"/>
</dbReference>
<accession>A0A1H6WN13</accession>
<evidence type="ECO:0000313" key="18">
    <source>
        <dbReference type="EMBL" id="SEJ18411.1"/>
    </source>
</evidence>
<keyword evidence="19" id="KW-1185">Reference proteome</keyword>
<keyword evidence="4" id="KW-1134">Transmembrane beta strand</keyword>
<evidence type="ECO:0000256" key="3">
    <source>
        <dbReference type="ARBA" id="ARBA00022448"/>
    </source>
</evidence>
<name>A0A1H6WN13_9BACT</name>
<dbReference type="Gene3D" id="3.10.560.10">
    <property type="entry name" value="Outer membrane lipoprotein wza domain like"/>
    <property type="match status" value="6"/>
</dbReference>
<evidence type="ECO:0000256" key="11">
    <source>
        <dbReference type="ARBA" id="ARBA00023136"/>
    </source>
</evidence>
<protein>
    <submittedName>
        <fullName evidence="18">Protein involved in polysaccharide export, contains SLBB domain of the beta-grasp fold</fullName>
    </submittedName>
</protein>
<keyword evidence="13" id="KW-0998">Cell outer membrane</keyword>
<dbReference type="GO" id="GO:0015288">
    <property type="term" value="F:porin activity"/>
    <property type="evidence" value="ECO:0007669"/>
    <property type="project" value="UniProtKB-KW"/>
</dbReference>
<dbReference type="PANTHER" id="PTHR33619:SF3">
    <property type="entry name" value="POLYSACCHARIDE EXPORT PROTEIN GFCE-RELATED"/>
    <property type="match status" value="1"/>
</dbReference>
<keyword evidence="11" id="KW-0472">Membrane</keyword>
<feature type="domain" description="SLBB" evidence="17">
    <location>
        <begin position="581"/>
        <end position="634"/>
    </location>
</feature>
<dbReference type="Pfam" id="PF10531">
    <property type="entry name" value="SLBB"/>
    <property type="match status" value="4"/>
</dbReference>
<evidence type="ECO:0000256" key="8">
    <source>
        <dbReference type="ARBA" id="ARBA00023047"/>
    </source>
</evidence>
<feature type="domain" description="Polysaccharide export protein N-terminal" evidence="15">
    <location>
        <begin position="143"/>
        <end position="207"/>
    </location>
</feature>
<evidence type="ECO:0000259" key="17">
    <source>
        <dbReference type="Pfam" id="PF22461"/>
    </source>
</evidence>
<gene>
    <name evidence="18" type="ORF">SAMN05192553_102809</name>
</gene>
<dbReference type="PANTHER" id="PTHR33619">
    <property type="entry name" value="POLYSACCHARIDE EXPORT PROTEIN GFCE-RELATED"/>
    <property type="match status" value="1"/>
</dbReference>
<keyword evidence="12" id="KW-0564">Palmitate</keyword>
<dbReference type="GO" id="GO:0015159">
    <property type="term" value="F:polysaccharide transmembrane transporter activity"/>
    <property type="evidence" value="ECO:0007669"/>
    <property type="project" value="InterPro"/>
</dbReference>
<feature type="domain" description="Soluble ligand binding" evidence="16">
    <location>
        <begin position="313"/>
        <end position="358"/>
    </location>
</feature>
<dbReference type="Pfam" id="PF22461">
    <property type="entry name" value="SLBB_2"/>
    <property type="match status" value="1"/>
</dbReference>
<comment type="subcellular location">
    <subcellularLocation>
        <location evidence="1">Cell outer membrane</location>
        <topology evidence="1">Multi-pass membrane protein</topology>
    </subcellularLocation>
</comment>
<evidence type="ECO:0000256" key="4">
    <source>
        <dbReference type="ARBA" id="ARBA00022452"/>
    </source>
</evidence>
<dbReference type="InterPro" id="IPR054765">
    <property type="entry name" value="SLBB_dom"/>
</dbReference>
<dbReference type="GO" id="GO:0006811">
    <property type="term" value="P:monoatomic ion transport"/>
    <property type="evidence" value="ECO:0007669"/>
    <property type="project" value="UniProtKB-KW"/>
</dbReference>
<evidence type="ECO:0000256" key="14">
    <source>
        <dbReference type="ARBA" id="ARBA00023288"/>
    </source>
</evidence>
<evidence type="ECO:0000256" key="12">
    <source>
        <dbReference type="ARBA" id="ARBA00023139"/>
    </source>
</evidence>
<dbReference type="RefSeq" id="WP_244891122.1">
    <property type="nucleotide sequence ID" value="NZ_FNZH01000002.1"/>
</dbReference>
<feature type="domain" description="Soluble ligand binding" evidence="16">
    <location>
        <begin position="486"/>
        <end position="533"/>
    </location>
</feature>
<feature type="domain" description="Soluble ligand binding" evidence="16">
    <location>
        <begin position="231"/>
        <end position="277"/>
    </location>
</feature>
<keyword evidence="3" id="KW-0813">Transport</keyword>
<evidence type="ECO:0000256" key="2">
    <source>
        <dbReference type="ARBA" id="ARBA00009450"/>
    </source>
</evidence>
<evidence type="ECO:0000256" key="13">
    <source>
        <dbReference type="ARBA" id="ARBA00023237"/>
    </source>
</evidence>
<dbReference type="AlphaFoldDB" id="A0A1H6WN13"/>
<evidence type="ECO:0000256" key="5">
    <source>
        <dbReference type="ARBA" id="ARBA00022597"/>
    </source>
</evidence>
<evidence type="ECO:0000259" key="16">
    <source>
        <dbReference type="Pfam" id="PF10531"/>
    </source>
</evidence>
<evidence type="ECO:0000256" key="6">
    <source>
        <dbReference type="ARBA" id="ARBA00022692"/>
    </source>
</evidence>
<keyword evidence="6" id="KW-0812">Transmembrane</keyword>
<sequence>MMLLLPFLLQAQSLQDISSLDVDELSDQQLQVLMNRAMEAGLSEAELLQMAQVRGVPAAEIEKLKERLEGMVFGLTDGKSSGARQGKREPRRQLDFNEITRGIIPSPEDVGTDLAEEHPIFGMDLFYSKNRRLTFEPSVNMATPRTYILGPGDEVYIDIYGQSERYYEASVTPEGQLILENIGPISVSGLTLEEATQVVQNRLSAFYTGLGGSRPTSFLQLNLGNVRTIKVNLVGEVRLPGTFTLSAFSTVFNALYAAGGPNQNGSMRRVRLIRSGKEIAEIDIYDFLTNGDPSMNDMLQDQDIILVPPYLGRVTVEGAVKRPKIFEVKEDETFADVLSFAGGFTDQAFRDKVNVERITDKQRSVSDIYNDQFHMFLVKGGDRFEVGEVLDRYTNRIQIKGAVFRPGNYAYQEGLTLTQLLEKAEGLRGEAYSKRIQILRTNEDLSTRMLQVNLEEIRNGNEPDILLKREDLIRIPSIYELREEQYVKIAGEVVHPGTYPYSEEMTPEDLILMAGGLKEAASEASVELARRASDVEGREFSQIIPIPISRDLSLPEKPIELRPFDQLTVRRKTNFGLERMASIEGQVNSPGTFAIQHAEERISDLINRAGGLTAFAYAKGARLIRRTEFYKTESEGMRNERSLLNLLERINREELDPTESQQELIERISNYLFENPDSARTDLEERVIQARENLLNEISESRENVAPIKIRETEAIAIDLEAILANPGSKYDLIVEEGDILSVPRQLQTVRLRGDVIYPTTVRHEDFRSMSYYINRAGGFATRAKKGRTYVVYANGQVARTRNFVLFNVYPKVEPGSEIIVPTKGPRLPVRPGDLVGITTGLATLALVITQLLN</sequence>
<comment type="similarity">
    <text evidence="2">Belongs to the BexD/CtrA/VexA family.</text>
</comment>
<dbReference type="InterPro" id="IPR049712">
    <property type="entry name" value="Poly_export"/>
</dbReference>